<dbReference type="RefSeq" id="WP_281261179.1">
    <property type="nucleotide sequence ID" value="NZ_PZZP01000001.1"/>
</dbReference>
<dbReference type="PANTHER" id="PTHR12147">
    <property type="entry name" value="METALLOPEPTIDASE M28 FAMILY MEMBER"/>
    <property type="match status" value="1"/>
</dbReference>
<dbReference type="GO" id="GO:0004177">
    <property type="term" value="F:aminopeptidase activity"/>
    <property type="evidence" value="ECO:0007669"/>
    <property type="project" value="UniProtKB-KW"/>
</dbReference>
<feature type="domain" description="PA" evidence="3">
    <location>
        <begin position="125"/>
        <end position="204"/>
    </location>
</feature>
<feature type="region of interest" description="Disordered" evidence="1">
    <location>
        <begin position="426"/>
        <end position="451"/>
    </location>
</feature>
<feature type="chain" id="PRO_5015562328" evidence="2">
    <location>
        <begin position="26"/>
        <end position="451"/>
    </location>
</feature>
<gene>
    <name evidence="5" type="ORF">C8J48_0200</name>
</gene>
<dbReference type="InterPro" id="IPR046450">
    <property type="entry name" value="PA_dom_sf"/>
</dbReference>
<dbReference type="SUPFAM" id="SSF53187">
    <property type="entry name" value="Zn-dependent exopeptidases"/>
    <property type="match status" value="1"/>
</dbReference>
<evidence type="ECO:0000313" key="5">
    <source>
        <dbReference type="EMBL" id="PTM57650.1"/>
    </source>
</evidence>
<dbReference type="Gene3D" id="3.40.630.10">
    <property type="entry name" value="Zn peptidases"/>
    <property type="match status" value="1"/>
</dbReference>
<accession>A0A2T4Z705</accession>
<dbReference type="Gene3D" id="3.50.30.30">
    <property type="match status" value="1"/>
</dbReference>
<dbReference type="Proteomes" id="UP000241639">
    <property type="component" value="Unassembled WGS sequence"/>
</dbReference>
<protein>
    <submittedName>
        <fullName evidence="5">Aminopeptidase YwaD</fullName>
    </submittedName>
</protein>
<feature type="signal peptide" evidence="2">
    <location>
        <begin position="1"/>
        <end position="25"/>
    </location>
</feature>
<dbReference type="GO" id="GO:0008235">
    <property type="term" value="F:metalloexopeptidase activity"/>
    <property type="evidence" value="ECO:0007669"/>
    <property type="project" value="InterPro"/>
</dbReference>
<keyword evidence="5" id="KW-0645">Protease</keyword>
<evidence type="ECO:0000259" key="4">
    <source>
        <dbReference type="Pfam" id="PF04389"/>
    </source>
</evidence>
<dbReference type="Pfam" id="PF04389">
    <property type="entry name" value="Peptidase_M28"/>
    <property type="match status" value="1"/>
</dbReference>
<dbReference type="GO" id="GO:0006508">
    <property type="term" value="P:proteolysis"/>
    <property type="evidence" value="ECO:0007669"/>
    <property type="project" value="InterPro"/>
</dbReference>
<dbReference type="EMBL" id="PZZP01000001">
    <property type="protein sequence ID" value="PTM57650.1"/>
    <property type="molecule type" value="Genomic_DNA"/>
</dbReference>
<organism evidence="5 6">
    <name type="scientific">Desmospora activa DSM 45169</name>
    <dbReference type="NCBI Taxonomy" id="1121389"/>
    <lineage>
        <taxon>Bacteria</taxon>
        <taxon>Bacillati</taxon>
        <taxon>Bacillota</taxon>
        <taxon>Bacilli</taxon>
        <taxon>Bacillales</taxon>
        <taxon>Thermoactinomycetaceae</taxon>
        <taxon>Desmospora</taxon>
    </lineage>
</organism>
<feature type="compositionally biased region" description="Polar residues" evidence="1">
    <location>
        <begin position="438"/>
        <end position="451"/>
    </location>
</feature>
<keyword evidence="2" id="KW-0732">Signal</keyword>
<keyword evidence="5" id="KW-0031">Aminopeptidase</keyword>
<comment type="caution">
    <text evidence="5">The sequence shown here is derived from an EMBL/GenBank/DDBJ whole genome shotgun (WGS) entry which is preliminary data.</text>
</comment>
<dbReference type="CDD" id="cd02133">
    <property type="entry name" value="PA_C5a_like"/>
    <property type="match status" value="1"/>
</dbReference>
<feature type="domain" description="Peptidase M28" evidence="4">
    <location>
        <begin position="231"/>
        <end position="415"/>
    </location>
</feature>
<keyword evidence="5" id="KW-0378">Hydrolase</keyword>
<dbReference type="InterPro" id="IPR045175">
    <property type="entry name" value="M28_fam"/>
</dbReference>
<evidence type="ECO:0000256" key="2">
    <source>
        <dbReference type="SAM" id="SignalP"/>
    </source>
</evidence>
<name>A0A2T4Z705_9BACL</name>
<evidence type="ECO:0000256" key="1">
    <source>
        <dbReference type="SAM" id="MobiDB-lite"/>
    </source>
</evidence>
<dbReference type="PANTHER" id="PTHR12147:SF26">
    <property type="entry name" value="PEPTIDASE M28 DOMAIN-CONTAINING PROTEIN"/>
    <property type="match status" value="1"/>
</dbReference>
<dbReference type="Pfam" id="PF02225">
    <property type="entry name" value="PA"/>
    <property type="match status" value="1"/>
</dbReference>
<dbReference type="AlphaFoldDB" id="A0A2T4Z705"/>
<dbReference type="SUPFAM" id="SSF52025">
    <property type="entry name" value="PA domain"/>
    <property type="match status" value="1"/>
</dbReference>
<dbReference type="InterPro" id="IPR007484">
    <property type="entry name" value="Peptidase_M28"/>
</dbReference>
<reference evidence="5 6" key="1">
    <citation type="submission" date="2018-04" db="EMBL/GenBank/DDBJ databases">
        <title>Genomic Encyclopedia of Archaeal and Bacterial Type Strains, Phase II (KMG-II): from individual species to whole genera.</title>
        <authorList>
            <person name="Goeker M."/>
        </authorList>
    </citation>
    <scope>NUCLEOTIDE SEQUENCE [LARGE SCALE GENOMIC DNA]</scope>
    <source>
        <strain evidence="5 6">DSM 45169</strain>
    </source>
</reference>
<sequence length="451" mass="48980">MKRKSWFFGVLTLAVALIFSQSAYAAPVYTDSVANNVSADRIYDHIDQLTKNPRVTGFPEEHEAADYIADQLEDYGLEVERQTFPVVAFKSNGATLTITAPEERSIEAEPFSYTPATPEEGLTSEIVYAGLGRSQDFSDVDVKGKIALIQRGEITFYEKAKNAADAGAVGTIIYNNVDGELNGTLGEPGSIPTVSLSKNDGETLKGILDSGETVETHLITDVELNPSYSQNVIGTIKAKKGDTRKAKTIVVGAHYDSVQGSPGANDNASGSATLLELAQVLSKEKLHHDVRVIFFGAEEIGLVGSARYVQSLDADQLDNIAAMINLDMVGVGDTIHVLTAAEEDKSFVADLAEDYIQTYGYQYERGTSLSSDHVPFAEAGIPVAFLHYSPDPNYHTPEDSLDKISKQNLYRAGTLTTLLTHNLANDTKLSKPAKTKKQNQSSFHNPEYDQQ</sequence>
<dbReference type="InterPro" id="IPR003137">
    <property type="entry name" value="PA_domain"/>
</dbReference>
<proteinExistence type="predicted"/>
<evidence type="ECO:0000259" key="3">
    <source>
        <dbReference type="Pfam" id="PF02225"/>
    </source>
</evidence>
<keyword evidence="6" id="KW-1185">Reference proteome</keyword>
<evidence type="ECO:0000313" key="6">
    <source>
        <dbReference type="Proteomes" id="UP000241639"/>
    </source>
</evidence>